<reference evidence="1" key="4">
    <citation type="submission" date="2019-03" db="UniProtKB">
        <authorList>
            <consortium name="EnsemblPlants"/>
        </authorList>
    </citation>
    <scope>IDENTIFICATION</scope>
</reference>
<dbReference type="SUPFAM" id="SSF82199">
    <property type="entry name" value="SET domain"/>
    <property type="match status" value="1"/>
</dbReference>
<evidence type="ECO:0000313" key="1">
    <source>
        <dbReference type="EnsemblPlants" id="AET6Gv20740000.1"/>
    </source>
</evidence>
<proteinExistence type="predicted"/>
<evidence type="ECO:0000313" key="2">
    <source>
        <dbReference type="Proteomes" id="UP000015105"/>
    </source>
</evidence>
<reference evidence="2" key="1">
    <citation type="journal article" date="2014" name="Science">
        <title>Ancient hybridizations among the ancestral genomes of bread wheat.</title>
        <authorList>
            <consortium name="International Wheat Genome Sequencing Consortium,"/>
            <person name="Marcussen T."/>
            <person name="Sandve S.R."/>
            <person name="Heier L."/>
            <person name="Spannagl M."/>
            <person name="Pfeifer M."/>
            <person name="Jakobsen K.S."/>
            <person name="Wulff B.B."/>
            <person name="Steuernagel B."/>
            <person name="Mayer K.F."/>
            <person name="Olsen O.A."/>
        </authorList>
    </citation>
    <scope>NUCLEOTIDE SEQUENCE [LARGE SCALE GENOMIC DNA]</scope>
    <source>
        <strain evidence="2">cv. AL8/78</strain>
    </source>
</reference>
<reference evidence="1" key="5">
    <citation type="journal article" date="2021" name="G3 (Bethesda)">
        <title>Aegilops tauschii genome assembly Aet v5.0 features greater sequence contiguity and improved annotation.</title>
        <authorList>
            <person name="Wang L."/>
            <person name="Zhu T."/>
            <person name="Rodriguez J.C."/>
            <person name="Deal K.R."/>
            <person name="Dubcovsky J."/>
            <person name="McGuire P.E."/>
            <person name="Lux T."/>
            <person name="Spannagl M."/>
            <person name="Mayer K.F.X."/>
            <person name="Baldrich P."/>
            <person name="Meyers B.C."/>
            <person name="Huo N."/>
            <person name="Gu Y.Q."/>
            <person name="Zhou H."/>
            <person name="Devos K.M."/>
            <person name="Bennetzen J.L."/>
            <person name="Unver T."/>
            <person name="Budak H."/>
            <person name="Gulick P.J."/>
            <person name="Galiba G."/>
            <person name="Kalapos B."/>
            <person name="Nelson D.R."/>
            <person name="Li P."/>
            <person name="You F.M."/>
            <person name="Luo M.C."/>
            <person name="Dvorak J."/>
        </authorList>
    </citation>
    <scope>NUCLEOTIDE SEQUENCE [LARGE SCALE GENOMIC DNA]</scope>
    <source>
        <strain evidence="1">cv. AL8/78</strain>
    </source>
</reference>
<sequence>YLFSRLPHLKKTVSSSFVRARLHLRPPMAAAAAGATPATARKALASTTSALLSSSPALRRRSLSCSAASAATAPRIAQQPPDLLRWVQREGGFVHPALRVADHLEYGLGVSATAADGIIPPGAVLIDLPGRIPLRLRRPADAADALLMQLADRVPGIGPSDYLPLVRYMFWNNVVA</sequence>
<dbReference type="InterPro" id="IPR046341">
    <property type="entry name" value="SET_dom_sf"/>
</dbReference>
<keyword evidence="2" id="KW-1185">Reference proteome</keyword>
<organism evidence="1 2">
    <name type="scientific">Aegilops tauschii subsp. strangulata</name>
    <name type="common">Goatgrass</name>
    <dbReference type="NCBI Taxonomy" id="200361"/>
    <lineage>
        <taxon>Eukaryota</taxon>
        <taxon>Viridiplantae</taxon>
        <taxon>Streptophyta</taxon>
        <taxon>Embryophyta</taxon>
        <taxon>Tracheophyta</taxon>
        <taxon>Spermatophyta</taxon>
        <taxon>Magnoliopsida</taxon>
        <taxon>Liliopsida</taxon>
        <taxon>Poales</taxon>
        <taxon>Poaceae</taxon>
        <taxon>BOP clade</taxon>
        <taxon>Pooideae</taxon>
        <taxon>Triticodae</taxon>
        <taxon>Triticeae</taxon>
        <taxon>Triticinae</taxon>
        <taxon>Aegilops</taxon>
    </lineage>
</organism>
<protein>
    <submittedName>
        <fullName evidence="1">Uncharacterized protein</fullName>
    </submittedName>
</protein>
<accession>A0A453PID1</accession>
<dbReference type="EnsemblPlants" id="AET6Gv20740000.1">
    <property type="protein sequence ID" value="AET6Gv20740000.1"/>
    <property type="gene ID" value="AET6Gv20740000"/>
</dbReference>
<name>A0A453PID1_AEGTS</name>
<dbReference type="AlphaFoldDB" id="A0A453PID1"/>
<dbReference type="Gramene" id="AET6Gv20740000.1">
    <property type="protein sequence ID" value="AET6Gv20740000.1"/>
    <property type="gene ID" value="AET6Gv20740000"/>
</dbReference>
<reference evidence="2" key="2">
    <citation type="journal article" date="2017" name="Nat. Plants">
        <title>The Aegilops tauschii genome reveals multiple impacts of transposons.</title>
        <authorList>
            <person name="Zhao G."/>
            <person name="Zou C."/>
            <person name="Li K."/>
            <person name="Wang K."/>
            <person name="Li T."/>
            <person name="Gao L."/>
            <person name="Zhang X."/>
            <person name="Wang H."/>
            <person name="Yang Z."/>
            <person name="Liu X."/>
            <person name="Jiang W."/>
            <person name="Mao L."/>
            <person name="Kong X."/>
            <person name="Jiao Y."/>
            <person name="Jia J."/>
        </authorList>
    </citation>
    <scope>NUCLEOTIDE SEQUENCE [LARGE SCALE GENOMIC DNA]</scope>
    <source>
        <strain evidence="2">cv. AL8/78</strain>
    </source>
</reference>
<reference evidence="1" key="3">
    <citation type="journal article" date="2017" name="Nature">
        <title>Genome sequence of the progenitor of the wheat D genome Aegilops tauschii.</title>
        <authorList>
            <person name="Luo M.C."/>
            <person name="Gu Y.Q."/>
            <person name="Puiu D."/>
            <person name="Wang H."/>
            <person name="Twardziok S.O."/>
            <person name="Deal K.R."/>
            <person name="Huo N."/>
            <person name="Zhu T."/>
            <person name="Wang L."/>
            <person name="Wang Y."/>
            <person name="McGuire P.E."/>
            <person name="Liu S."/>
            <person name="Long H."/>
            <person name="Ramasamy R.K."/>
            <person name="Rodriguez J.C."/>
            <person name="Van S.L."/>
            <person name="Yuan L."/>
            <person name="Wang Z."/>
            <person name="Xia Z."/>
            <person name="Xiao L."/>
            <person name="Anderson O.D."/>
            <person name="Ouyang S."/>
            <person name="Liang Y."/>
            <person name="Zimin A.V."/>
            <person name="Pertea G."/>
            <person name="Qi P."/>
            <person name="Bennetzen J.L."/>
            <person name="Dai X."/>
            <person name="Dawson M.W."/>
            <person name="Muller H.G."/>
            <person name="Kugler K."/>
            <person name="Rivarola-Duarte L."/>
            <person name="Spannagl M."/>
            <person name="Mayer K.F.X."/>
            <person name="Lu F.H."/>
            <person name="Bevan M.W."/>
            <person name="Leroy P."/>
            <person name="Li P."/>
            <person name="You F.M."/>
            <person name="Sun Q."/>
            <person name="Liu Z."/>
            <person name="Lyons E."/>
            <person name="Wicker T."/>
            <person name="Salzberg S.L."/>
            <person name="Devos K.M."/>
            <person name="Dvorak J."/>
        </authorList>
    </citation>
    <scope>NUCLEOTIDE SEQUENCE [LARGE SCALE GENOMIC DNA]</scope>
    <source>
        <strain evidence="1">cv. AL8/78</strain>
    </source>
</reference>
<dbReference type="Proteomes" id="UP000015105">
    <property type="component" value="Chromosome 6D"/>
</dbReference>